<sequence>MESFEQLESLLLDFSGTKEIPFDDPFWIQLFNSLTQTKFKKQIQSHNFDIEKYTSLYLQSLNSNLATFTNHLINSLSNLNTLKQNIEVTSKQVVNQLFLFQVFFSSILKDFPRSQIGQLFEIHKDKKKHEKEIIIKNEETQVSFTTKITENILPKLIQKMISYVSIFLPKKENFELHEDIIQMLIIFLSLGYSSQDEYILLLTNSFFQISEDDAFDFISRLIYIFIHFEQFYHLKDTTQKDSNLIIEATSFLFRIPLIAIRYLFNFLEEESELIPPKTFIEEYSFSNLSLLLILVLTNTFPNEILFENNENLNENQPPDEKTNNFNIYRNSIAKFQPISLNDNALEKDPKELDKEISMANLYSSIYRLISAKQTNIFLYLLLRENNFFFDFFLSRTDIDSLIVPILQTLYKPQTLESREIYMYLVLLLILSSDETFCQGIANKKTQALWFSEWEIGEINIASLEICVLLKLAQVHMSSFKDIYLISNCLAIISNLAIIVPELHPYSSKTLALLTEKLESKSIQTFNRIQEEMAHLSKTPTQDNLLENSEIVEIDLDDQHIQDQSNDDSECLEKIEKLQTSMKIYSQFLENIISIINITIHHGIDKNKILIYFLLYYYKKANLLEDASYEKWIPTEHRQALIPLLQDIKRLCYHFYSILLNKDQELEKSQSNSWFNFLIPKEDETFESQKILSLSVDDILQSILEHSGDFHQLNEENMPKFPIFTYLESENSKSFFLQYVWEVLYSQLNFLAPKKTKTVSFLLKRNESSENRSVEKMDESQENDSSSDSDNDTDSESDIQQINGPIKEILITNSIKNEENKEETKNLIKKEDNKDETKNSIKKEDDKDEKEETENLIKNKESDENDSSDKDDKEEKENLIKNKDSDENDSSDENDKEEKENLIKNKENDSSDKDDKDNKDNKDDKEEKENLIKNKENDENDSSDKDDKDEKENLIKNKENDSSDKDEKDDKEETENLIKNKDSDENDSSDKDEKENLIKNKESDENDSSDKEDKEEKENLIKNKESDENDSSDKDDKEETENLIKNKENDENDSSDKDDKDDKDENEKKNENEKEN</sequence>
<evidence type="ECO:0000256" key="3">
    <source>
        <dbReference type="ARBA" id="ARBA00022707"/>
    </source>
</evidence>
<dbReference type="GO" id="GO:0007030">
    <property type="term" value="P:Golgi organization"/>
    <property type="evidence" value="ECO:0007669"/>
    <property type="project" value="TreeGrafter"/>
</dbReference>
<keyword evidence="7" id="KW-1185">Reference proteome</keyword>
<organism evidence="6 7">
    <name type="scientific">Anaeramoeba ignava</name>
    <name type="common">Anaerobic marine amoeba</name>
    <dbReference type="NCBI Taxonomy" id="1746090"/>
    <lineage>
        <taxon>Eukaryota</taxon>
        <taxon>Metamonada</taxon>
        <taxon>Anaeramoebidae</taxon>
        <taxon>Anaeramoeba</taxon>
    </lineage>
</organism>
<dbReference type="Pfam" id="PF09742">
    <property type="entry name" value="Dymeclin"/>
    <property type="match status" value="1"/>
</dbReference>
<comment type="similarity">
    <text evidence="1">Belongs to the dymeclin family.</text>
</comment>
<reference evidence="6" key="1">
    <citation type="submission" date="2022-10" db="EMBL/GenBank/DDBJ databases">
        <title>Novel sulphate-reducing endosymbionts in the free-living metamonad Anaeramoeba.</title>
        <authorList>
            <person name="Jerlstrom-Hultqvist J."/>
            <person name="Cepicka I."/>
            <person name="Gallot-Lavallee L."/>
            <person name="Salas-Leiva D."/>
            <person name="Curtis B.A."/>
            <person name="Zahonova K."/>
            <person name="Pipaliya S."/>
            <person name="Dacks J."/>
            <person name="Roger A.J."/>
        </authorList>
    </citation>
    <scope>NUCLEOTIDE SEQUENCE</scope>
    <source>
        <strain evidence="6">BMAN</strain>
    </source>
</reference>
<dbReference type="InterPro" id="IPR019142">
    <property type="entry name" value="Dymeclin"/>
</dbReference>
<dbReference type="OrthoDB" id="10253409at2759"/>
<feature type="region of interest" description="Disordered" evidence="5">
    <location>
        <begin position="767"/>
        <end position="1075"/>
    </location>
</feature>
<feature type="compositionally biased region" description="Acidic residues" evidence="5">
    <location>
        <begin position="779"/>
        <end position="796"/>
    </location>
</feature>
<feature type="compositionally biased region" description="Basic and acidic residues" evidence="5">
    <location>
        <begin position="852"/>
        <end position="884"/>
    </location>
</feature>
<evidence type="ECO:0000313" key="6">
    <source>
        <dbReference type="EMBL" id="KAJ5072009.1"/>
    </source>
</evidence>
<feature type="compositionally biased region" description="Basic and acidic residues" evidence="5">
    <location>
        <begin position="815"/>
        <end position="844"/>
    </location>
</feature>
<accession>A0A9Q0R9F1</accession>
<evidence type="ECO:0000256" key="5">
    <source>
        <dbReference type="SAM" id="MobiDB-lite"/>
    </source>
</evidence>
<feature type="compositionally biased region" description="Basic and acidic residues" evidence="5">
    <location>
        <begin position="895"/>
        <end position="967"/>
    </location>
</feature>
<evidence type="ECO:0000256" key="4">
    <source>
        <dbReference type="ARBA" id="ARBA00023288"/>
    </source>
</evidence>
<dbReference type="AlphaFoldDB" id="A0A9Q0R9F1"/>
<feature type="compositionally biased region" description="Acidic residues" evidence="5">
    <location>
        <begin position="885"/>
        <end position="894"/>
    </location>
</feature>
<dbReference type="Proteomes" id="UP001149090">
    <property type="component" value="Unassembled WGS sequence"/>
</dbReference>
<proteinExistence type="inferred from homology"/>
<evidence type="ECO:0000313" key="7">
    <source>
        <dbReference type="Proteomes" id="UP001149090"/>
    </source>
</evidence>
<gene>
    <name evidence="6" type="ORF">M0811_09653</name>
</gene>
<evidence type="ECO:0000256" key="1">
    <source>
        <dbReference type="ARBA" id="ARBA00010603"/>
    </source>
</evidence>
<dbReference type="PANTHER" id="PTHR12895:SF9">
    <property type="entry name" value="DYMECLIN"/>
    <property type="match status" value="1"/>
</dbReference>
<name>A0A9Q0R9F1_ANAIG</name>
<dbReference type="EMBL" id="JAPDFW010000083">
    <property type="protein sequence ID" value="KAJ5072009.1"/>
    <property type="molecule type" value="Genomic_DNA"/>
</dbReference>
<comment type="caution">
    <text evidence="6">The sequence shown here is derived from an EMBL/GenBank/DDBJ whole genome shotgun (WGS) entry which is preliminary data.</text>
</comment>
<protein>
    <recommendedName>
        <fullName evidence="2">Dymeclin</fullName>
    </recommendedName>
</protein>
<dbReference type="GO" id="GO:0005794">
    <property type="term" value="C:Golgi apparatus"/>
    <property type="evidence" value="ECO:0007669"/>
    <property type="project" value="TreeGrafter"/>
</dbReference>
<keyword evidence="3" id="KW-0519">Myristate</keyword>
<feature type="compositionally biased region" description="Basic and acidic residues" evidence="5">
    <location>
        <begin position="767"/>
        <end position="778"/>
    </location>
</feature>
<dbReference type="OMA" id="ICYLEIL"/>
<keyword evidence="4" id="KW-0449">Lipoprotein</keyword>
<dbReference type="PANTHER" id="PTHR12895">
    <property type="entry name" value="DYMECLIN"/>
    <property type="match status" value="1"/>
</dbReference>
<feature type="compositionally biased region" description="Basic and acidic residues" evidence="5">
    <location>
        <begin position="973"/>
        <end position="1075"/>
    </location>
</feature>
<evidence type="ECO:0000256" key="2">
    <source>
        <dbReference type="ARBA" id="ARBA00015736"/>
    </source>
</evidence>